<protein>
    <submittedName>
        <fullName evidence="1">2'-5' RNA ligase family protein</fullName>
    </submittedName>
</protein>
<dbReference type="Pfam" id="PF13563">
    <property type="entry name" value="2_5_RNA_ligase2"/>
    <property type="match status" value="1"/>
</dbReference>
<keyword evidence="1" id="KW-0436">Ligase</keyword>
<proteinExistence type="predicted"/>
<dbReference type="GO" id="GO:0016874">
    <property type="term" value="F:ligase activity"/>
    <property type="evidence" value="ECO:0007669"/>
    <property type="project" value="UniProtKB-KW"/>
</dbReference>
<dbReference type="Gene3D" id="3.90.1140.10">
    <property type="entry name" value="Cyclic phosphodiesterase"/>
    <property type="match status" value="1"/>
</dbReference>
<evidence type="ECO:0000313" key="2">
    <source>
        <dbReference type="Proteomes" id="UP001596548"/>
    </source>
</evidence>
<accession>A0ABW2HRI7</accession>
<dbReference type="EMBL" id="JBHTBJ010000007">
    <property type="protein sequence ID" value="MFC7274997.1"/>
    <property type="molecule type" value="Genomic_DNA"/>
</dbReference>
<reference evidence="2" key="1">
    <citation type="journal article" date="2019" name="Int. J. Syst. Evol. Microbiol.">
        <title>The Global Catalogue of Microorganisms (GCM) 10K type strain sequencing project: providing services to taxonomists for standard genome sequencing and annotation.</title>
        <authorList>
            <consortium name="The Broad Institute Genomics Platform"/>
            <consortium name="The Broad Institute Genome Sequencing Center for Infectious Disease"/>
            <person name="Wu L."/>
            <person name="Ma J."/>
        </authorList>
    </citation>
    <scope>NUCLEOTIDE SEQUENCE [LARGE SCALE GENOMIC DNA]</scope>
    <source>
        <strain evidence="2">XZYJT-10</strain>
    </source>
</reference>
<dbReference type="InterPro" id="IPR009097">
    <property type="entry name" value="Cyclic_Pdiesterase"/>
</dbReference>
<evidence type="ECO:0000313" key="1">
    <source>
        <dbReference type="EMBL" id="MFC7274997.1"/>
    </source>
</evidence>
<sequence length="174" mass="18883">MEPTHSALIIAVPEAEPVVGRHRERLDRAASWGVPAHITVLFPFLPPAEIDEHVLGVLGRVAAGVPAFFLTLDKIGWFGERVVWLAPRPAEPFLQLTAAVTARFPALRPYEGAFEEVIPHLTLGHDHAAADLAAAAGEVAPRLPIHARADTLRLITGRREPGESWLTRGLFPLG</sequence>
<dbReference type="RefSeq" id="WP_378967606.1">
    <property type="nucleotide sequence ID" value="NZ_JBHTBJ010000007.1"/>
</dbReference>
<dbReference type="SUPFAM" id="SSF55144">
    <property type="entry name" value="LigT-like"/>
    <property type="match status" value="1"/>
</dbReference>
<keyword evidence="2" id="KW-1185">Reference proteome</keyword>
<comment type="caution">
    <text evidence="1">The sequence shown here is derived from an EMBL/GenBank/DDBJ whole genome shotgun (WGS) entry which is preliminary data.</text>
</comment>
<dbReference type="Proteomes" id="UP001596548">
    <property type="component" value="Unassembled WGS sequence"/>
</dbReference>
<name>A0ABW2HRI7_9ACTN</name>
<gene>
    <name evidence="1" type="ORF">ACFQS1_13455</name>
</gene>
<organism evidence="1 2">
    <name type="scientific">Paractinoplanes rhizophilus</name>
    <dbReference type="NCBI Taxonomy" id="1416877"/>
    <lineage>
        <taxon>Bacteria</taxon>
        <taxon>Bacillati</taxon>
        <taxon>Actinomycetota</taxon>
        <taxon>Actinomycetes</taxon>
        <taxon>Micromonosporales</taxon>
        <taxon>Micromonosporaceae</taxon>
        <taxon>Paractinoplanes</taxon>
    </lineage>
</organism>